<accession>A0A1F6AZF8</accession>
<dbReference type="Proteomes" id="UP000176409">
    <property type="component" value="Unassembled WGS sequence"/>
</dbReference>
<proteinExistence type="predicted"/>
<name>A0A1F6AZF8_9BACT</name>
<evidence type="ECO:0000313" key="2">
    <source>
        <dbReference type="Proteomes" id="UP000176409"/>
    </source>
</evidence>
<dbReference type="EMBL" id="MFJZ01000040">
    <property type="protein sequence ID" value="OGG29687.1"/>
    <property type="molecule type" value="Genomic_DNA"/>
</dbReference>
<protein>
    <submittedName>
        <fullName evidence="1">Uncharacterized protein</fullName>
    </submittedName>
</protein>
<evidence type="ECO:0000313" key="1">
    <source>
        <dbReference type="EMBL" id="OGG29687.1"/>
    </source>
</evidence>
<reference evidence="1 2" key="1">
    <citation type="journal article" date="2016" name="Nat. Commun.">
        <title>Thousands of microbial genomes shed light on interconnected biogeochemical processes in an aquifer system.</title>
        <authorList>
            <person name="Anantharaman K."/>
            <person name="Brown C.T."/>
            <person name="Hug L.A."/>
            <person name="Sharon I."/>
            <person name="Castelle C.J."/>
            <person name="Probst A.J."/>
            <person name="Thomas B.C."/>
            <person name="Singh A."/>
            <person name="Wilkins M.J."/>
            <person name="Karaoz U."/>
            <person name="Brodie E.L."/>
            <person name="Williams K.H."/>
            <person name="Hubbard S.S."/>
            <person name="Banfield J.F."/>
        </authorList>
    </citation>
    <scope>NUCLEOTIDE SEQUENCE [LARGE SCALE GENOMIC DNA]</scope>
</reference>
<organism evidence="1 2">
    <name type="scientific">Candidatus Gottesmanbacteria bacterium RIFCSPLOWO2_01_FULL_49_10</name>
    <dbReference type="NCBI Taxonomy" id="1798396"/>
    <lineage>
        <taxon>Bacteria</taxon>
        <taxon>Candidatus Gottesmaniibacteriota</taxon>
    </lineage>
</organism>
<dbReference type="STRING" id="1798396.A2973_00315"/>
<comment type="caution">
    <text evidence="1">The sequence shown here is derived from an EMBL/GenBank/DDBJ whole genome shotgun (WGS) entry which is preliminary data.</text>
</comment>
<sequence length="87" mass="9912">MENCENGALQWPLQQLPRGATFVGPYADPWHEDGETQVYKFLGPGGAPYYCIKGEGGYWSFDATKLDNNPAYQDYTRRIVEETPPFF</sequence>
<gene>
    <name evidence="1" type="ORF">A2973_00315</name>
</gene>
<dbReference type="AlphaFoldDB" id="A0A1F6AZF8"/>